<comment type="caution">
    <text evidence="8">The sequence shown here is derived from an EMBL/GenBank/DDBJ whole genome shotgun (WGS) entry which is preliminary data.</text>
</comment>
<evidence type="ECO:0000313" key="8">
    <source>
        <dbReference type="EMBL" id="MFC4244757.1"/>
    </source>
</evidence>
<dbReference type="SUPFAM" id="SSF51735">
    <property type="entry name" value="NAD(P)-binding Rossmann-fold domains"/>
    <property type="match status" value="1"/>
</dbReference>
<dbReference type="RefSeq" id="WP_390230806.1">
    <property type="nucleotide sequence ID" value="NZ_JBHSCN010000006.1"/>
</dbReference>
<sequence length="364" mass="37425">MRAAVVHQINGVFDVEDDVEIGTPQGREVLVEVKASGLCHSDLHLAENDFGIPLPMVLGHEVAGIVTAVGPDVTDFAVGDHVVGSLVQSCGHCAACRAGRTYQCSNPNETLRDPANGSRLTAGGAPVTQGMGLGGFAEQALIHENQLAKVPDALPFPQAALLGCGTVTGAGGAINTAGVRFGDTVAVIGAGGVGLNVISGAKIAGADRIIAVDLQPAKLELAAKFGATDLVNPAETDPVAAVLELTGGGVDHAFEVIGLTSTSEQAIKMARLGGGAYLIGVHKPGATLAVDVLTDLLYGQKKVQGVYMGSTNIKHDIPYYADLYLQGRLNLDDLVSREIGLDQINSAYEELKSGSIARSVITSF</sequence>
<comment type="cofactor">
    <cofactor evidence="6">
        <name>Zn(2+)</name>
        <dbReference type="ChEBI" id="CHEBI:29105"/>
    </cofactor>
</comment>
<evidence type="ECO:0000259" key="7">
    <source>
        <dbReference type="SMART" id="SM00829"/>
    </source>
</evidence>
<reference evidence="9" key="1">
    <citation type="journal article" date="2019" name="Int. J. Syst. Evol. Microbiol.">
        <title>The Global Catalogue of Microorganisms (GCM) 10K type strain sequencing project: providing services to taxonomists for standard genome sequencing and annotation.</title>
        <authorList>
            <consortium name="The Broad Institute Genomics Platform"/>
            <consortium name="The Broad Institute Genome Sequencing Center for Infectious Disease"/>
            <person name="Wu L."/>
            <person name="Ma J."/>
        </authorList>
    </citation>
    <scope>NUCLEOTIDE SEQUENCE [LARGE SCALE GENOMIC DNA]</scope>
    <source>
        <strain evidence="9">CGMCC 1.10363</strain>
    </source>
</reference>
<keyword evidence="4" id="KW-0560">Oxidoreductase</keyword>
<organism evidence="8 9">
    <name type="scientific">Gryllotalpicola reticulitermitis</name>
    <dbReference type="NCBI Taxonomy" id="1184153"/>
    <lineage>
        <taxon>Bacteria</taxon>
        <taxon>Bacillati</taxon>
        <taxon>Actinomycetota</taxon>
        <taxon>Actinomycetes</taxon>
        <taxon>Micrococcales</taxon>
        <taxon>Microbacteriaceae</taxon>
        <taxon>Gryllotalpicola</taxon>
    </lineage>
</organism>
<feature type="domain" description="Enoyl reductase (ER)" evidence="7">
    <location>
        <begin position="11"/>
        <end position="361"/>
    </location>
</feature>
<protein>
    <submittedName>
        <fullName evidence="8">Zn-dependent alcohol dehydrogenase</fullName>
    </submittedName>
</protein>
<dbReference type="InterPro" id="IPR036291">
    <property type="entry name" value="NAD(P)-bd_dom_sf"/>
</dbReference>
<dbReference type="Gene3D" id="3.90.180.10">
    <property type="entry name" value="Medium-chain alcohol dehydrogenases, catalytic domain"/>
    <property type="match status" value="1"/>
</dbReference>
<keyword evidence="5" id="KW-0520">NAD</keyword>
<dbReference type="SMART" id="SM00829">
    <property type="entry name" value="PKS_ER"/>
    <property type="match status" value="1"/>
</dbReference>
<keyword evidence="9" id="KW-1185">Reference proteome</keyword>
<accession>A0ABV8Q9X5</accession>
<dbReference type="CDD" id="cd08279">
    <property type="entry name" value="Zn_ADH_class_III"/>
    <property type="match status" value="1"/>
</dbReference>
<dbReference type="EMBL" id="JBHSCN010000006">
    <property type="protein sequence ID" value="MFC4244757.1"/>
    <property type="molecule type" value="Genomic_DNA"/>
</dbReference>
<name>A0ABV8Q9X5_9MICO</name>
<evidence type="ECO:0000256" key="3">
    <source>
        <dbReference type="ARBA" id="ARBA00022833"/>
    </source>
</evidence>
<evidence type="ECO:0000256" key="2">
    <source>
        <dbReference type="ARBA" id="ARBA00022723"/>
    </source>
</evidence>
<keyword evidence="2 6" id="KW-0479">Metal-binding</keyword>
<evidence type="ECO:0000256" key="1">
    <source>
        <dbReference type="ARBA" id="ARBA00008072"/>
    </source>
</evidence>
<dbReference type="InterPro" id="IPR011032">
    <property type="entry name" value="GroES-like_sf"/>
</dbReference>
<dbReference type="PANTHER" id="PTHR43880">
    <property type="entry name" value="ALCOHOL DEHYDROGENASE"/>
    <property type="match status" value="1"/>
</dbReference>
<dbReference type="PANTHER" id="PTHR43880:SF12">
    <property type="entry name" value="ALCOHOL DEHYDROGENASE CLASS-3"/>
    <property type="match status" value="1"/>
</dbReference>
<dbReference type="SUPFAM" id="SSF50129">
    <property type="entry name" value="GroES-like"/>
    <property type="match status" value="2"/>
</dbReference>
<dbReference type="Gene3D" id="3.40.50.720">
    <property type="entry name" value="NAD(P)-binding Rossmann-like Domain"/>
    <property type="match status" value="1"/>
</dbReference>
<dbReference type="Proteomes" id="UP001595900">
    <property type="component" value="Unassembled WGS sequence"/>
</dbReference>
<dbReference type="PROSITE" id="PS00059">
    <property type="entry name" value="ADH_ZINC"/>
    <property type="match status" value="1"/>
</dbReference>
<dbReference type="Pfam" id="PF08240">
    <property type="entry name" value="ADH_N"/>
    <property type="match status" value="1"/>
</dbReference>
<evidence type="ECO:0000313" key="9">
    <source>
        <dbReference type="Proteomes" id="UP001595900"/>
    </source>
</evidence>
<dbReference type="InterPro" id="IPR020843">
    <property type="entry name" value="ER"/>
</dbReference>
<evidence type="ECO:0000256" key="6">
    <source>
        <dbReference type="RuleBase" id="RU361277"/>
    </source>
</evidence>
<evidence type="ECO:0000256" key="4">
    <source>
        <dbReference type="ARBA" id="ARBA00023002"/>
    </source>
</evidence>
<comment type="similarity">
    <text evidence="1 6">Belongs to the zinc-containing alcohol dehydrogenase family.</text>
</comment>
<gene>
    <name evidence="8" type="ORF">ACFOYW_15390</name>
</gene>
<dbReference type="InterPro" id="IPR002328">
    <property type="entry name" value="ADH_Zn_CS"/>
</dbReference>
<proteinExistence type="inferred from homology"/>
<keyword evidence="3 6" id="KW-0862">Zinc</keyword>
<dbReference type="InterPro" id="IPR013149">
    <property type="entry name" value="ADH-like_C"/>
</dbReference>
<evidence type="ECO:0000256" key="5">
    <source>
        <dbReference type="ARBA" id="ARBA00023027"/>
    </source>
</evidence>
<dbReference type="InterPro" id="IPR013154">
    <property type="entry name" value="ADH-like_N"/>
</dbReference>
<dbReference type="Pfam" id="PF00107">
    <property type="entry name" value="ADH_zinc_N"/>
    <property type="match status" value="1"/>
</dbReference>